<dbReference type="STRING" id="1260918.AWC06_13080"/>
<evidence type="ECO:0000313" key="3">
    <source>
        <dbReference type="Proteomes" id="UP000194000"/>
    </source>
</evidence>
<dbReference type="Proteomes" id="UP000194000">
    <property type="component" value="Unassembled WGS sequence"/>
</dbReference>
<feature type="compositionally biased region" description="Polar residues" evidence="1">
    <location>
        <begin position="14"/>
        <end position="30"/>
    </location>
</feature>
<dbReference type="AlphaFoldDB" id="A0A1X1UX80"/>
<feature type="compositionally biased region" description="Basic and acidic residues" evidence="1">
    <location>
        <begin position="36"/>
        <end position="46"/>
    </location>
</feature>
<name>A0A1X1UX80_9MYCO</name>
<evidence type="ECO:0000313" key="2">
    <source>
        <dbReference type="EMBL" id="ORV61288.1"/>
    </source>
</evidence>
<gene>
    <name evidence="2" type="ORF">AWC06_13080</name>
</gene>
<comment type="caution">
    <text evidence="2">The sequence shown here is derived from an EMBL/GenBank/DDBJ whole genome shotgun (WGS) entry which is preliminary data.</text>
</comment>
<accession>A0A1X1UX80</accession>
<dbReference type="RefSeq" id="WP_085196443.1">
    <property type="nucleotide sequence ID" value="NZ_JACKVI010000010.1"/>
</dbReference>
<organism evidence="2 3">
    <name type="scientific">Mycobacterium fragae</name>
    <dbReference type="NCBI Taxonomy" id="1260918"/>
    <lineage>
        <taxon>Bacteria</taxon>
        <taxon>Bacillati</taxon>
        <taxon>Actinomycetota</taxon>
        <taxon>Actinomycetes</taxon>
        <taxon>Mycobacteriales</taxon>
        <taxon>Mycobacteriaceae</taxon>
        <taxon>Mycobacterium</taxon>
    </lineage>
</organism>
<protein>
    <submittedName>
        <fullName evidence="2">Uncharacterized protein</fullName>
    </submittedName>
</protein>
<keyword evidence="3" id="KW-1185">Reference proteome</keyword>
<evidence type="ECO:0000256" key="1">
    <source>
        <dbReference type="SAM" id="MobiDB-lite"/>
    </source>
</evidence>
<reference evidence="2 3" key="1">
    <citation type="submission" date="2016-01" db="EMBL/GenBank/DDBJ databases">
        <title>The new phylogeny of the genus Mycobacterium.</title>
        <authorList>
            <person name="Tarcisio F."/>
            <person name="Conor M."/>
            <person name="Antonella G."/>
            <person name="Elisabetta G."/>
            <person name="Giulia F.S."/>
            <person name="Sara T."/>
            <person name="Anna F."/>
            <person name="Clotilde B."/>
            <person name="Roberto B."/>
            <person name="Veronica D.S."/>
            <person name="Fabio R."/>
            <person name="Monica P."/>
            <person name="Olivier J."/>
            <person name="Enrico T."/>
            <person name="Nicola S."/>
        </authorList>
    </citation>
    <scope>NUCLEOTIDE SEQUENCE [LARGE SCALE GENOMIC DNA]</scope>
    <source>
        <strain evidence="2 3">DSM 45731</strain>
    </source>
</reference>
<dbReference type="EMBL" id="LQOW01000016">
    <property type="protein sequence ID" value="ORV61288.1"/>
    <property type="molecule type" value="Genomic_DNA"/>
</dbReference>
<proteinExistence type="predicted"/>
<feature type="region of interest" description="Disordered" evidence="1">
    <location>
        <begin position="1"/>
        <end position="68"/>
    </location>
</feature>
<dbReference type="OrthoDB" id="5147872at2"/>
<sequence length="68" mass="7379">MAEIKVGKAKIKPDSTSHSWRVQQGNQGPYTKNVGHHKDGKADARRSTGVKPKTHDAILPIMPNLPPG</sequence>